<gene>
    <name evidence="1" type="ORF">METZ01_LOCUS216947</name>
</gene>
<feature type="non-terminal residue" evidence="1">
    <location>
        <position position="1"/>
    </location>
</feature>
<dbReference type="EMBL" id="UINC01050753">
    <property type="protein sequence ID" value="SVB64093.1"/>
    <property type="molecule type" value="Genomic_DNA"/>
</dbReference>
<evidence type="ECO:0000313" key="1">
    <source>
        <dbReference type="EMBL" id="SVB64093.1"/>
    </source>
</evidence>
<name>A0A382FPE1_9ZZZZ</name>
<reference evidence="1" key="1">
    <citation type="submission" date="2018-05" db="EMBL/GenBank/DDBJ databases">
        <authorList>
            <person name="Lanie J.A."/>
            <person name="Ng W.-L."/>
            <person name="Kazmierczak K.M."/>
            <person name="Andrzejewski T.M."/>
            <person name="Davidsen T.M."/>
            <person name="Wayne K.J."/>
            <person name="Tettelin H."/>
            <person name="Glass J.I."/>
            <person name="Rusch D."/>
            <person name="Podicherti R."/>
            <person name="Tsui H.-C.T."/>
            <person name="Winkler M.E."/>
        </authorList>
    </citation>
    <scope>NUCLEOTIDE SEQUENCE</scope>
</reference>
<accession>A0A382FPE1</accession>
<proteinExistence type="predicted"/>
<dbReference type="AlphaFoldDB" id="A0A382FPE1"/>
<sequence length="24" mass="2627">TDDIKAIPTDTRPFGKLTFDFNGG</sequence>
<protein>
    <submittedName>
        <fullName evidence="1">Uncharacterized protein</fullName>
    </submittedName>
</protein>
<organism evidence="1">
    <name type="scientific">marine metagenome</name>
    <dbReference type="NCBI Taxonomy" id="408172"/>
    <lineage>
        <taxon>unclassified sequences</taxon>
        <taxon>metagenomes</taxon>
        <taxon>ecological metagenomes</taxon>
    </lineage>
</organism>